<evidence type="ECO:0000313" key="2">
    <source>
        <dbReference type="Proteomes" id="UP001236014"/>
    </source>
</evidence>
<dbReference type="KEGG" id="acab:QRX50_23880"/>
<dbReference type="Proteomes" id="UP001236014">
    <property type="component" value="Chromosome"/>
</dbReference>
<evidence type="ECO:0000313" key="1">
    <source>
        <dbReference type="EMBL" id="WIX83576.1"/>
    </source>
</evidence>
<proteinExistence type="predicted"/>
<sequence>MFQIPATADMRRWTVRLCEDVAVFACTPLVEDHTAARALPRAWDGRGLGLPEHDVAGFAAALGEIMKTPLFWRAYRGTARGAEQLWAEPHTDTEDGFVYLSGPCGEASDVVGYRPVYSFTLALADLRGLRIRLAAYLRDSLVSA</sequence>
<organism evidence="1 2">
    <name type="scientific">Amycolatopsis carbonis</name>
    <dbReference type="NCBI Taxonomy" id="715471"/>
    <lineage>
        <taxon>Bacteria</taxon>
        <taxon>Bacillati</taxon>
        <taxon>Actinomycetota</taxon>
        <taxon>Actinomycetes</taxon>
        <taxon>Pseudonocardiales</taxon>
        <taxon>Pseudonocardiaceae</taxon>
        <taxon>Amycolatopsis</taxon>
    </lineage>
</organism>
<dbReference type="AlphaFoldDB" id="A0A9Y2MYK1"/>
<reference evidence="1 2" key="1">
    <citation type="submission" date="2023-06" db="EMBL/GenBank/DDBJ databases">
        <authorList>
            <person name="Oyuntsetseg B."/>
            <person name="Kim S.B."/>
        </authorList>
    </citation>
    <scope>NUCLEOTIDE SEQUENCE [LARGE SCALE GENOMIC DNA]</scope>
    <source>
        <strain evidence="1 2">2-15</strain>
    </source>
</reference>
<name>A0A9Y2MYK1_9PSEU</name>
<protein>
    <submittedName>
        <fullName evidence="1">Uncharacterized protein</fullName>
    </submittedName>
</protein>
<dbReference type="RefSeq" id="WP_285974125.1">
    <property type="nucleotide sequence ID" value="NZ_CP127294.1"/>
</dbReference>
<keyword evidence="2" id="KW-1185">Reference proteome</keyword>
<accession>A0A9Y2MYK1</accession>
<gene>
    <name evidence="1" type="ORF">QRX50_23880</name>
</gene>
<dbReference type="EMBL" id="CP127294">
    <property type="protein sequence ID" value="WIX83576.1"/>
    <property type="molecule type" value="Genomic_DNA"/>
</dbReference>